<proteinExistence type="predicted"/>
<dbReference type="InterPro" id="IPR027417">
    <property type="entry name" value="P-loop_NTPase"/>
</dbReference>
<keyword evidence="2" id="KW-1185">Reference proteome</keyword>
<dbReference type="AlphaFoldDB" id="A0A1R1L636"/>
<evidence type="ECO:0008006" key="3">
    <source>
        <dbReference type="Google" id="ProtNLM"/>
    </source>
</evidence>
<dbReference type="STRING" id="554083.BKD30_14145"/>
<dbReference type="SUPFAM" id="SSF52540">
    <property type="entry name" value="P-loop containing nucleoside triphosphate hydrolases"/>
    <property type="match status" value="1"/>
</dbReference>
<accession>A0A1R1L636</accession>
<dbReference type="Pfam" id="PF13671">
    <property type="entry name" value="AAA_33"/>
    <property type="match status" value="1"/>
</dbReference>
<dbReference type="Proteomes" id="UP000187085">
    <property type="component" value="Unassembled WGS sequence"/>
</dbReference>
<dbReference type="PANTHER" id="PTHR37807:SF3">
    <property type="entry name" value="OS07G0160300 PROTEIN"/>
    <property type="match status" value="1"/>
</dbReference>
<comment type="caution">
    <text evidence="1">The sequence shown here is derived from an EMBL/GenBank/DDBJ whole genome shotgun (WGS) entry which is preliminary data.</text>
</comment>
<gene>
    <name evidence="1" type="ORF">BKD30_14145</name>
</gene>
<dbReference type="PANTHER" id="PTHR37807">
    <property type="entry name" value="OS07G0160300 PROTEIN"/>
    <property type="match status" value="1"/>
</dbReference>
<evidence type="ECO:0000313" key="1">
    <source>
        <dbReference type="EMBL" id="OMH23015.1"/>
    </source>
</evidence>
<dbReference type="EMBL" id="MRDE01000081">
    <property type="protein sequence ID" value="OMH23015.1"/>
    <property type="molecule type" value="Genomic_DNA"/>
</dbReference>
<protein>
    <recommendedName>
        <fullName evidence="3">Kinase</fullName>
    </recommendedName>
</protein>
<dbReference type="Gene3D" id="3.40.50.300">
    <property type="entry name" value="P-loop containing nucleotide triphosphate hydrolases"/>
    <property type="match status" value="1"/>
</dbReference>
<organism evidence="1 2">
    <name type="scientific">Tersicoccus phoenicis</name>
    <dbReference type="NCBI Taxonomy" id="554083"/>
    <lineage>
        <taxon>Bacteria</taxon>
        <taxon>Bacillati</taxon>
        <taxon>Actinomycetota</taxon>
        <taxon>Actinomycetes</taxon>
        <taxon>Micrococcales</taxon>
        <taxon>Micrococcaceae</taxon>
        <taxon>Tersicoccus</taxon>
    </lineage>
</organism>
<sequence>MECVVSRLIVIAGLPGVGKTSVASELAVRLNGVHLSVDAVEESILGSGLPHGWHVGVAAYEATRAMAELNLQLGHDVVVDAVSDSEAARQTWRDAASATDAVLRFVHLVVSDLEEHRRRLFGRDRGFTHVAEPSWQDVQLRRAEYAPWTDDRLEIDAVAMPAGAIADDVVARVGRIVPLDASETVSRVAGPARPEVDRAALAIERKTAHDSSTLDDLRGERM</sequence>
<evidence type="ECO:0000313" key="2">
    <source>
        <dbReference type="Proteomes" id="UP000187085"/>
    </source>
</evidence>
<reference evidence="1 2" key="1">
    <citation type="submission" date="2016-12" db="EMBL/GenBank/DDBJ databases">
        <title>Draft genome of Tersicoccus phoenicis 1P05MA.</title>
        <authorList>
            <person name="Nakajima Y."/>
            <person name="Yoshizawa S."/>
            <person name="Nakamura K."/>
            <person name="Ogura Y."/>
            <person name="Hayashi T."/>
            <person name="Kogure K."/>
        </authorList>
    </citation>
    <scope>NUCLEOTIDE SEQUENCE [LARGE SCALE GENOMIC DNA]</scope>
    <source>
        <strain evidence="1 2">1p05MA</strain>
    </source>
</reference>
<name>A0A1R1L636_9MICC</name>